<proteinExistence type="predicted"/>
<organism evidence="1">
    <name type="scientific">Arundo donax</name>
    <name type="common">Giant reed</name>
    <name type="synonym">Donax arundinaceus</name>
    <dbReference type="NCBI Taxonomy" id="35708"/>
    <lineage>
        <taxon>Eukaryota</taxon>
        <taxon>Viridiplantae</taxon>
        <taxon>Streptophyta</taxon>
        <taxon>Embryophyta</taxon>
        <taxon>Tracheophyta</taxon>
        <taxon>Spermatophyta</taxon>
        <taxon>Magnoliopsida</taxon>
        <taxon>Liliopsida</taxon>
        <taxon>Poales</taxon>
        <taxon>Poaceae</taxon>
        <taxon>PACMAD clade</taxon>
        <taxon>Arundinoideae</taxon>
        <taxon>Arundineae</taxon>
        <taxon>Arundo</taxon>
    </lineage>
</organism>
<dbReference type="EMBL" id="GBRH01212275">
    <property type="protein sequence ID" value="JAD85620.1"/>
    <property type="molecule type" value="Transcribed_RNA"/>
</dbReference>
<accession>A0A0A9DJ20</accession>
<name>A0A0A9DJ20_ARUDO</name>
<protein>
    <submittedName>
        <fullName evidence="1">Uncharacterized protein</fullName>
    </submittedName>
</protein>
<sequence length="107" mass="11802">MGIPSSLACCRAGKYVSHSPTTGLPERSMPMTPWSFISMAKLTVSNAAEVVSRRSILRRSLTYIFFFFVSPSNSIIQVNVSFVLKLESNRTTSTASTAFRPLITAFM</sequence>
<reference evidence="1" key="1">
    <citation type="submission" date="2014-09" db="EMBL/GenBank/DDBJ databases">
        <authorList>
            <person name="Magalhaes I.L.F."/>
            <person name="Oliveira U."/>
            <person name="Santos F.R."/>
            <person name="Vidigal T.H.D.A."/>
            <person name="Brescovit A.D."/>
            <person name="Santos A.J."/>
        </authorList>
    </citation>
    <scope>NUCLEOTIDE SEQUENCE</scope>
    <source>
        <tissue evidence="1">Shoot tissue taken approximately 20 cm above the soil surface</tissue>
    </source>
</reference>
<reference evidence="1" key="2">
    <citation type="journal article" date="2015" name="Data Brief">
        <title>Shoot transcriptome of the giant reed, Arundo donax.</title>
        <authorList>
            <person name="Barrero R.A."/>
            <person name="Guerrero F.D."/>
            <person name="Moolhuijzen P."/>
            <person name="Goolsby J.A."/>
            <person name="Tidwell J."/>
            <person name="Bellgard S.E."/>
            <person name="Bellgard M.I."/>
        </authorList>
    </citation>
    <scope>NUCLEOTIDE SEQUENCE</scope>
    <source>
        <tissue evidence="1">Shoot tissue taken approximately 20 cm above the soil surface</tissue>
    </source>
</reference>
<evidence type="ECO:0000313" key="1">
    <source>
        <dbReference type="EMBL" id="JAD85620.1"/>
    </source>
</evidence>
<dbReference type="AlphaFoldDB" id="A0A0A9DJ20"/>